<proteinExistence type="predicted"/>
<name>A0A1V4JWR4_PATFA</name>
<reference evidence="1 2" key="1">
    <citation type="submission" date="2016-02" db="EMBL/GenBank/DDBJ databases">
        <title>Band-tailed pigeon sequencing and assembly.</title>
        <authorList>
            <person name="Soares A.E."/>
            <person name="Novak B.J."/>
            <person name="Rice E.S."/>
            <person name="O'Connell B."/>
            <person name="Chang D."/>
            <person name="Weber S."/>
            <person name="Shapiro B."/>
        </authorList>
    </citation>
    <scope>NUCLEOTIDE SEQUENCE [LARGE SCALE GENOMIC DNA]</scope>
    <source>
        <strain evidence="1">BTP2013</strain>
        <tissue evidence="1">Blood</tissue>
    </source>
</reference>
<sequence length="69" mass="7381">MLGCSASAAEPVWDFAHAETTPAATTGGMRTRRTPSPSSFVLHFKIFARQTTCHPNNNGAASEAQRSVF</sequence>
<dbReference type="EMBL" id="LSYS01005643">
    <property type="protein sequence ID" value="OPJ76584.1"/>
    <property type="molecule type" value="Genomic_DNA"/>
</dbReference>
<dbReference type="Proteomes" id="UP000190648">
    <property type="component" value="Unassembled WGS sequence"/>
</dbReference>
<dbReference type="AlphaFoldDB" id="A0A1V4JWR4"/>
<comment type="caution">
    <text evidence="1">The sequence shown here is derived from an EMBL/GenBank/DDBJ whole genome shotgun (WGS) entry which is preliminary data.</text>
</comment>
<accession>A0A1V4JWR4</accession>
<gene>
    <name evidence="1" type="ORF">AV530_016240</name>
</gene>
<evidence type="ECO:0000313" key="2">
    <source>
        <dbReference type="Proteomes" id="UP000190648"/>
    </source>
</evidence>
<keyword evidence="2" id="KW-1185">Reference proteome</keyword>
<organism evidence="1 2">
    <name type="scientific">Patagioenas fasciata monilis</name>
    <dbReference type="NCBI Taxonomy" id="372326"/>
    <lineage>
        <taxon>Eukaryota</taxon>
        <taxon>Metazoa</taxon>
        <taxon>Chordata</taxon>
        <taxon>Craniata</taxon>
        <taxon>Vertebrata</taxon>
        <taxon>Euteleostomi</taxon>
        <taxon>Archelosauria</taxon>
        <taxon>Archosauria</taxon>
        <taxon>Dinosauria</taxon>
        <taxon>Saurischia</taxon>
        <taxon>Theropoda</taxon>
        <taxon>Coelurosauria</taxon>
        <taxon>Aves</taxon>
        <taxon>Neognathae</taxon>
        <taxon>Neoaves</taxon>
        <taxon>Columbimorphae</taxon>
        <taxon>Columbiformes</taxon>
        <taxon>Columbidae</taxon>
        <taxon>Patagioenas</taxon>
    </lineage>
</organism>
<protein>
    <submittedName>
        <fullName evidence="1">Uncharacterized protein</fullName>
    </submittedName>
</protein>
<evidence type="ECO:0000313" key="1">
    <source>
        <dbReference type="EMBL" id="OPJ76584.1"/>
    </source>
</evidence>